<organism evidence="2 3">
    <name type="scientific">Toxocara canis</name>
    <name type="common">Canine roundworm</name>
    <dbReference type="NCBI Taxonomy" id="6265"/>
    <lineage>
        <taxon>Eukaryota</taxon>
        <taxon>Metazoa</taxon>
        <taxon>Ecdysozoa</taxon>
        <taxon>Nematoda</taxon>
        <taxon>Chromadorea</taxon>
        <taxon>Rhabditida</taxon>
        <taxon>Spirurina</taxon>
        <taxon>Ascaridomorpha</taxon>
        <taxon>Ascaridoidea</taxon>
        <taxon>Toxocaridae</taxon>
        <taxon>Toxocara</taxon>
    </lineage>
</organism>
<evidence type="ECO:0008006" key="4">
    <source>
        <dbReference type="Google" id="ProtNLM"/>
    </source>
</evidence>
<dbReference type="Proteomes" id="UP000031036">
    <property type="component" value="Unassembled WGS sequence"/>
</dbReference>
<dbReference type="AlphaFoldDB" id="A0A0B2VBH5"/>
<keyword evidence="1" id="KW-0732">Signal</keyword>
<evidence type="ECO:0000313" key="2">
    <source>
        <dbReference type="EMBL" id="KHN78814.1"/>
    </source>
</evidence>
<gene>
    <name evidence="2" type="ORF">Tcan_08741</name>
</gene>
<feature type="chain" id="PRO_5002079903" description="DUF148 domain-containing protein" evidence="1">
    <location>
        <begin position="20"/>
        <end position="116"/>
    </location>
</feature>
<feature type="signal peptide" evidence="1">
    <location>
        <begin position="1"/>
        <end position="19"/>
    </location>
</feature>
<evidence type="ECO:0000256" key="1">
    <source>
        <dbReference type="SAM" id="SignalP"/>
    </source>
</evidence>
<sequence>MNAFIIAVVVVVAVTASNSENMPIPVYLFNASESVKKEFNKIISESMSLTHEERQAKIKEFISKQNAEIQAAYEQFEKDMEAAVPKNMPRKSCRKEMRFNKIMAQHNKLNSSLDMI</sequence>
<comment type="caution">
    <text evidence="2">The sequence shown here is derived from an EMBL/GenBank/DDBJ whole genome shotgun (WGS) entry which is preliminary data.</text>
</comment>
<accession>A0A0B2VBH5</accession>
<proteinExistence type="predicted"/>
<name>A0A0B2VBH5_TOXCA</name>
<reference evidence="2 3" key="1">
    <citation type="submission" date="2014-11" db="EMBL/GenBank/DDBJ databases">
        <title>Genetic blueprint of the zoonotic pathogen Toxocara canis.</title>
        <authorList>
            <person name="Zhu X.-Q."/>
            <person name="Korhonen P.K."/>
            <person name="Cai H."/>
            <person name="Young N.D."/>
            <person name="Nejsum P."/>
            <person name="von Samson-Himmelstjerna G."/>
            <person name="Boag P.R."/>
            <person name="Tan P."/>
            <person name="Li Q."/>
            <person name="Min J."/>
            <person name="Yang Y."/>
            <person name="Wang X."/>
            <person name="Fang X."/>
            <person name="Hall R.S."/>
            <person name="Hofmann A."/>
            <person name="Sternberg P.W."/>
            <person name="Jex A.R."/>
            <person name="Gasser R.B."/>
        </authorList>
    </citation>
    <scope>NUCLEOTIDE SEQUENCE [LARGE SCALE GENOMIC DNA]</scope>
    <source>
        <strain evidence="2">PN_DK_2014</strain>
    </source>
</reference>
<evidence type="ECO:0000313" key="3">
    <source>
        <dbReference type="Proteomes" id="UP000031036"/>
    </source>
</evidence>
<keyword evidence="3" id="KW-1185">Reference proteome</keyword>
<dbReference type="EMBL" id="JPKZ01002016">
    <property type="protein sequence ID" value="KHN78814.1"/>
    <property type="molecule type" value="Genomic_DNA"/>
</dbReference>
<protein>
    <recommendedName>
        <fullName evidence="4">DUF148 domain-containing protein</fullName>
    </recommendedName>
</protein>